<organism evidence="1 2">
    <name type="scientific">Hyalomma asiaticum</name>
    <name type="common">Tick</name>
    <dbReference type="NCBI Taxonomy" id="266040"/>
    <lineage>
        <taxon>Eukaryota</taxon>
        <taxon>Metazoa</taxon>
        <taxon>Ecdysozoa</taxon>
        <taxon>Arthropoda</taxon>
        <taxon>Chelicerata</taxon>
        <taxon>Arachnida</taxon>
        <taxon>Acari</taxon>
        <taxon>Parasitiformes</taxon>
        <taxon>Ixodida</taxon>
        <taxon>Ixodoidea</taxon>
        <taxon>Ixodidae</taxon>
        <taxon>Hyalomminae</taxon>
        <taxon>Hyalomma</taxon>
    </lineage>
</organism>
<evidence type="ECO:0000313" key="1">
    <source>
        <dbReference type="EMBL" id="KAH6927919.1"/>
    </source>
</evidence>
<protein>
    <submittedName>
        <fullName evidence="1">Uncharacterized protein</fullName>
    </submittedName>
</protein>
<accession>A0ACB7S2I3</accession>
<evidence type="ECO:0000313" key="2">
    <source>
        <dbReference type="Proteomes" id="UP000821845"/>
    </source>
</evidence>
<keyword evidence="2" id="KW-1185">Reference proteome</keyword>
<dbReference type="Proteomes" id="UP000821845">
    <property type="component" value="Chromosome 6"/>
</dbReference>
<reference evidence="1" key="1">
    <citation type="submission" date="2020-05" db="EMBL/GenBank/DDBJ databases">
        <title>Large-scale comparative analyses of tick genomes elucidate their genetic diversity and vector capacities.</title>
        <authorList>
            <person name="Jia N."/>
            <person name="Wang J."/>
            <person name="Shi W."/>
            <person name="Du L."/>
            <person name="Sun Y."/>
            <person name="Zhan W."/>
            <person name="Jiang J."/>
            <person name="Wang Q."/>
            <person name="Zhang B."/>
            <person name="Ji P."/>
            <person name="Sakyi L.B."/>
            <person name="Cui X."/>
            <person name="Yuan T."/>
            <person name="Jiang B."/>
            <person name="Yang W."/>
            <person name="Lam T.T.-Y."/>
            <person name="Chang Q."/>
            <person name="Ding S."/>
            <person name="Wang X."/>
            <person name="Zhu J."/>
            <person name="Ruan X."/>
            <person name="Zhao L."/>
            <person name="Wei J."/>
            <person name="Que T."/>
            <person name="Du C."/>
            <person name="Cheng J."/>
            <person name="Dai P."/>
            <person name="Han X."/>
            <person name="Huang E."/>
            <person name="Gao Y."/>
            <person name="Liu J."/>
            <person name="Shao H."/>
            <person name="Ye R."/>
            <person name="Li L."/>
            <person name="Wei W."/>
            <person name="Wang X."/>
            <person name="Wang C."/>
            <person name="Yang T."/>
            <person name="Huo Q."/>
            <person name="Li W."/>
            <person name="Guo W."/>
            <person name="Chen H."/>
            <person name="Zhou L."/>
            <person name="Ni X."/>
            <person name="Tian J."/>
            <person name="Zhou Y."/>
            <person name="Sheng Y."/>
            <person name="Liu T."/>
            <person name="Pan Y."/>
            <person name="Xia L."/>
            <person name="Li J."/>
            <person name="Zhao F."/>
            <person name="Cao W."/>
        </authorList>
    </citation>
    <scope>NUCLEOTIDE SEQUENCE</scope>
    <source>
        <strain evidence="1">Hyas-2018</strain>
    </source>
</reference>
<dbReference type="EMBL" id="CM023486">
    <property type="protein sequence ID" value="KAH6927919.1"/>
    <property type="molecule type" value="Genomic_DNA"/>
</dbReference>
<proteinExistence type="predicted"/>
<comment type="caution">
    <text evidence="1">The sequence shown here is derived from an EMBL/GenBank/DDBJ whole genome shotgun (WGS) entry which is preliminary data.</text>
</comment>
<gene>
    <name evidence="1" type="ORF">HPB50_009962</name>
</gene>
<name>A0ACB7S2I3_HYAAI</name>
<sequence length="424" mass="47276">MDILGALAFMDETLNWAVLFDFERVPRHETPCLRTSSSKSRKLSSTGGVDDYVVRVKVASHFLPLQRLVADMVAHDRFDAYLELLFVTLVNQDLKPVPSANRTKSIEIDVTDLFLGDFVGANWRLSDARTVRLLSRNRIALSLLRHAVDVVSAWSTFYPERHSFIEIWKWASRNRVSEVFVPKRSESNASCCVREGGASALVPASSIEAGMCCGLFDELVATADWTALRWEDIDDHKDKESRPYVVQPFAWNVPFFAPGLDLPLKYGALGSLLASLVAANYYEFGDNLEYEMLVKTFAACLNATEMSLVSNRTWSASSGAVARILALRNASLESLWKAYRAAWEYLSGHGVSPSGFADVESDRLTDDRLFFVSWCLAVCGELGSRELCNVPLQSGDTFASRNFTSVFRCEPREPMSLPAKCAKS</sequence>